<dbReference type="AlphaFoldDB" id="A0A849K2A1"/>
<comment type="caution">
    <text evidence="1">The sequence shown here is derived from an EMBL/GenBank/DDBJ whole genome shotgun (WGS) entry which is preliminary data.</text>
</comment>
<evidence type="ECO:0000313" key="1">
    <source>
        <dbReference type="EMBL" id="NNU42622.1"/>
    </source>
</evidence>
<name>A0A849K2A1_9BURK</name>
<proteinExistence type="predicted"/>
<dbReference type="Proteomes" id="UP000552954">
    <property type="component" value="Unassembled WGS sequence"/>
</dbReference>
<dbReference type="RefSeq" id="WP_171556966.1">
    <property type="nucleotide sequence ID" value="NZ_JABFCS010000001.1"/>
</dbReference>
<reference evidence="1 2" key="2">
    <citation type="submission" date="2020-06" db="EMBL/GenBank/DDBJ databases">
        <title>Ramlibacter rhizophilus sp. nov., isolated from rhizosphere soil of national flower Mugunghwa from South Korea.</title>
        <authorList>
            <person name="Zheng-Fei Y."/>
            <person name="Huan T."/>
        </authorList>
    </citation>
    <scope>NUCLEOTIDE SEQUENCE [LARGE SCALE GENOMIC DNA]</scope>
    <source>
        <strain evidence="1 2">B156</strain>
    </source>
</reference>
<evidence type="ECO:0000313" key="2">
    <source>
        <dbReference type="Proteomes" id="UP000552954"/>
    </source>
</evidence>
<accession>A0A849K2A1</accession>
<keyword evidence="2" id="KW-1185">Reference proteome</keyword>
<organism evidence="1 2">
    <name type="scientific">Ramlibacter montanisoli</name>
    <dbReference type="NCBI Taxonomy" id="2732512"/>
    <lineage>
        <taxon>Bacteria</taxon>
        <taxon>Pseudomonadati</taxon>
        <taxon>Pseudomonadota</taxon>
        <taxon>Betaproteobacteria</taxon>
        <taxon>Burkholderiales</taxon>
        <taxon>Comamonadaceae</taxon>
        <taxon>Ramlibacter</taxon>
    </lineage>
</organism>
<sequence>MATALPASIADVVQRLSSGPLALEVGELALHGMALQVLEEAGKPRGTALTVARAELSGLKLGGPLDLSLAAGTWSLAPLAGAEGAIRAEIVDAHLGFDADVTVPIRQGAIDFKDATVEHVGPDSRMGASRMGIYVDAPNGRSYLYQFASAPVAGVEYESRGAMLGPWVTDRGRLQLQPFVEWLLRQPASGQLLGVPEQARMLFDRTKVSGEVRLADGKLAAPGVQADLAGRAEGRNAVRLHSEAVGRGLTLEIASLSVKNAVFGSGGIETRCDEITGALTLRLFVEGGKVRFAFELATVRMTGLQLRLQR</sequence>
<gene>
    <name evidence="1" type="ORF">HK415_04730</name>
</gene>
<reference evidence="1 2" key="1">
    <citation type="submission" date="2020-05" db="EMBL/GenBank/DDBJ databases">
        <authorList>
            <person name="Khan S.A."/>
            <person name="Jeon C.O."/>
            <person name="Chun B.H."/>
        </authorList>
    </citation>
    <scope>NUCLEOTIDE SEQUENCE [LARGE SCALE GENOMIC DNA]</scope>
    <source>
        <strain evidence="1 2">B156</strain>
    </source>
</reference>
<dbReference type="EMBL" id="JABFCS010000001">
    <property type="protein sequence ID" value="NNU42622.1"/>
    <property type="molecule type" value="Genomic_DNA"/>
</dbReference>
<protein>
    <submittedName>
        <fullName evidence="1">Uncharacterized protein</fullName>
    </submittedName>
</protein>